<dbReference type="InterPro" id="IPR036047">
    <property type="entry name" value="F-box-like_dom_sf"/>
</dbReference>
<dbReference type="Pfam" id="PF12937">
    <property type="entry name" value="F-box-like"/>
    <property type="match status" value="1"/>
</dbReference>
<evidence type="ECO:0000259" key="1">
    <source>
        <dbReference type="PROSITE" id="PS50181"/>
    </source>
</evidence>
<dbReference type="CDD" id="cd22123">
    <property type="entry name" value="F-box_FBXL12"/>
    <property type="match status" value="1"/>
</dbReference>
<evidence type="ECO:0000313" key="2">
    <source>
        <dbReference type="EMBL" id="CAJ0965515.1"/>
    </source>
</evidence>
<dbReference type="Gene3D" id="3.80.10.10">
    <property type="entry name" value="Ribonuclease Inhibitor"/>
    <property type="match status" value="1"/>
</dbReference>
<dbReference type="InterPro" id="IPR032675">
    <property type="entry name" value="LRR_dom_sf"/>
</dbReference>
<accession>A0ABN9MML4</accession>
<proteinExistence type="predicted"/>
<keyword evidence="3" id="KW-1185">Reference proteome</keyword>
<gene>
    <name evidence="2" type="ORF">RIMI_LOCUS20376821</name>
</gene>
<dbReference type="SMART" id="SM00256">
    <property type="entry name" value="FBOX"/>
    <property type="match status" value="1"/>
</dbReference>
<feature type="domain" description="F-box" evidence="1">
    <location>
        <begin position="49"/>
        <end position="95"/>
    </location>
</feature>
<dbReference type="EMBL" id="CAUEEQ010068023">
    <property type="protein sequence ID" value="CAJ0965515.1"/>
    <property type="molecule type" value="Genomic_DNA"/>
</dbReference>
<dbReference type="PANTHER" id="PTHR16008">
    <property type="entry name" value="F-BOX ONLY PROTEIN 4"/>
    <property type="match status" value="1"/>
</dbReference>
<name>A0ABN9MML4_9NEOB</name>
<dbReference type="SUPFAM" id="SSF81383">
    <property type="entry name" value="F-box domain"/>
    <property type="match status" value="1"/>
</dbReference>
<reference evidence="2" key="1">
    <citation type="submission" date="2023-07" db="EMBL/GenBank/DDBJ databases">
        <authorList>
            <person name="Stuckert A."/>
        </authorList>
    </citation>
    <scope>NUCLEOTIDE SEQUENCE</scope>
</reference>
<protein>
    <recommendedName>
        <fullName evidence="1">F-box domain-containing protein</fullName>
    </recommendedName>
</protein>
<evidence type="ECO:0000313" key="3">
    <source>
        <dbReference type="Proteomes" id="UP001176940"/>
    </source>
</evidence>
<dbReference type="PROSITE" id="PS50181">
    <property type="entry name" value="FBOX"/>
    <property type="match status" value="1"/>
</dbReference>
<comment type="caution">
    <text evidence="2">The sequence shown here is derived from an EMBL/GenBank/DDBJ whole genome shotgun (WGS) entry which is preliminary data.</text>
</comment>
<dbReference type="Proteomes" id="UP001176940">
    <property type="component" value="Unassembled WGS sequence"/>
</dbReference>
<dbReference type="InterPro" id="IPR039588">
    <property type="entry name" value="FBXO4"/>
</dbReference>
<dbReference type="InterPro" id="IPR001810">
    <property type="entry name" value="F-box_dom"/>
</dbReference>
<sequence length="205" mass="23021">MEKVFTSNGRTYGSRNETISRRKCAVSMEMVKMSAAVHYGETSGGISTSPNLSWLPDSVLLEVLSFLSVRDLIRSCRVCKRWKRLILDKSLWRYVDLTPYKVRFSPMVVVFVHSDTDNDVARCSVAVWSLESCHTDSSPATNDAGNQGKHRVTKRRAALSNPMFTMVTIVKVKNNKTLHTYLQLSVLGALLSCTDCDHSGRKAER</sequence>
<dbReference type="PANTHER" id="PTHR16008:SF4">
    <property type="entry name" value="F-BOX ONLY PROTEIN 4"/>
    <property type="match status" value="1"/>
</dbReference>
<organism evidence="2 3">
    <name type="scientific">Ranitomeya imitator</name>
    <name type="common">mimic poison frog</name>
    <dbReference type="NCBI Taxonomy" id="111125"/>
    <lineage>
        <taxon>Eukaryota</taxon>
        <taxon>Metazoa</taxon>
        <taxon>Chordata</taxon>
        <taxon>Craniata</taxon>
        <taxon>Vertebrata</taxon>
        <taxon>Euteleostomi</taxon>
        <taxon>Amphibia</taxon>
        <taxon>Batrachia</taxon>
        <taxon>Anura</taxon>
        <taxon>Neobatrachia</taxon>
        <taxon>Hyloidea</taxon>
        <taxon>Dendrobatidae</taxon>
        <taxon>Dendrobatinae</taxon>
        <taxon>Ranitomeya</taxon>
    </lineage>
</organism>